<sequence length="200" mass="22121">MIAIEGLIGGITRRAATTTMIRLIECRRLGLNCAWRKTMSKGSRSRLRGVQRSIGTMATMIISCTPPGMARLFMMICRALMMPASTWTVVSCTPPDMLKSPTTMSRVPTRTRLCTPPGMARLSMMMSRALTRFETTMTMLVTLLMTGLLTTDMAMVTITTMVMAAMTTDMATTIMTIRLVEDGSLLRVAFHLEELWGVCC</sequence>
<evidence type="ECO:0000256" key="1">
    <source>
        <dbReference type="SAM" id="Phobius"/>
    </source>
</evidence>
<name>A0AAD8UIL2_GLOAC</name>
<dbReference type="AlphaFoldDB" id="A0AAD8UIL2"/>
<reference evidence="2" key="1">
    <citation type="submission" date="2021-12" db="EMBL/GenBank/DDBJ databases">
        <title>Comparative genomics, transcriptomics and evolutionary studies reveal genomic signatures of adaptation to plant cell wall in hemibiotrophic fungi.</title>
        <authorList>
            <consortium name="DOE Joint Genome Institute"/>
            <person name="Baroncelli R."/>
            <person name="Diaz J.F."/>
            <person name="Benocci T."/>
            <person name="Peng M."/>
            <person name="Battaglia E."/>
            <person name="Haridas S."/>
            <person name="Andreopoulos W."/>
            <person name="Labutti K."/>
            <person name="Pangilinan J."/>
            <person name="Floch G.L."/>
            <person name="Makela M.R."/>
            <person name="Henrissat B."/>
            <person name="Grigoriev I.V."/>
            <person name="Crouch J.A."/>
            <person name="De Vries R.P."/>
            <person name="Sukno S.A."/>
            <person name="Thon M.R."/>
        </authorList>
    </citation>
    <scope>NUCLEOTIDE SEQUENCE</scope>
    <source>
        <strain evidence="2">CBS 112980</strain>
    </source>
</reference>
<gene>
    <name evidence="2" type="ORF">BDZ83DRAFT_436069</name>
</gene>
<keyword evidence="3" id="KW-1185">Reference proteome</keyword>
<dbReference type="EMBL" id="JAHMHS010000083">
    <property type="protein sequence ID" value="KAK1721472.1"/>
    <property type="molecule type" value="Genomic_DNA"/>
</dbReference>
<dbReference type="RefSeq" id="XP_060362268.1">
    <property type="nucleotide sequence ID" value="XM_060503072.1"/>
</dbReference>
<comment type="caution">
    <text evidence="2">The sequence shown here is derived from an EMBL/GenBank/DDBJ whole genome shotgun (WGS) entry which is preliminary data.</text>
</comment>
<keyword evidence="1" id="KW-1133">Transmembrane helix</keyword>
<dbReference type="Proteomes" id="UP001244207">
    <property type="component" value="Unassembled WGS sequence"/>
</dbReference>
<keyword evidence="1" id="KW-0472">Membrane</keyword>
<organism evidence="2 3">
    <name type="scientific">Glomerella acutata</name>
    <name type="common">Colletotrichum acutatum</name>
    <dbReference type="NCBI Taxonomy" id="27357"/>
    <lineage>
        <taxon>Eukaryota</taxon>
        <taxon>Fungi</taxon>
        <taxon>Dikarya</taxon>
        <taxon>Ascomycota</taxon>
        <taxon>Pezizomycotina</taxon>
        <taxon>Sordariomycetes</taxon>
        <taxon>Hypocreomycetidae</taxon>
        <taxon>Glomerellales</taxon>
        <taxon>Glomerellaceae</taxon>
        <taxon>Colletotrichum</taxon>
        <taxon>Colletotrichum acutatum species complex</taxon>
    </lineage>
</organism>
<accession>A0AAD8UIL2</accession>
<evidence type="ECO:0000313" key="3">
    <source>
        <dbReference type="Proteomes" id="UP001244207"/>
    </source>
</evidence>
<proteinExistence type="predicted"/>
<feature type="transmembrane region" description="Helical" evidence="1">
    <location>
        <begin position="129"/>
        <end position="149"/>
    </location>
</feature>
<keyword evidence="1" id="KW-0812">Transmembrane</keyword>
<protein>
    <submittedName>
        <fullName evidence="2">Uncharacterized protein</fullName>
    </submittedName>
</protein>
<dbReference type="GeneID" id="85386971"/>
<evidence type="ECO:0000313" key="2">
    <source>
        <dbReference type="EMBL" id="KAK1721472.1"/>
    </source>
</evidence>